<comment type="subcellular location">
    <subcellularLocation>
        <location evidence="6">Cell membrane</location>
        <topology evidence="6">Multi-pass membrane protein</topology>
    </subcellularLocation>
    <subcellularLocation>
        <location evidence="1">Membrane</location>
        <topology evidence="1">Multi-pass membrane protein</topology>
    </subcellularLocation>
</comment>
<dbReference type="GO" id="GO:0004129">
    <property type="term" value="F:cytochrome-c oxidase activity"/>
    <property type="evidence" value="ECO:0007669"/>
    <property type="project" value="InterPro"/>
</dbReference>
<evidence type="ECO:0000256" key="5">
    <source>
        <dbReference type="ARBA" id="ARBA00023136"/>
    </source>
</evidence>
<dbReference type="Gene3D" id="1.20.120.80">
    <property type="entry name" value="Cytochrome c oxidase, subunit III, four-helix bundle"/>
    <property type="match status" value="2"/>
</dbReference>
<name>A0A1F7REA6_9BACT</name>
<comment type="similarity">
    <text evidence="2 6">Belongs to the cytochrome c oxidase subunit 3 family.</text>
</comment>
<comment type="caution">
    <text evidence="9">The sequence shown here is derived from an EMBL/GenBank/DDBJ whole genome shotgun (WGS) entry which is preliminary data.</text>
</comment>
<evidence type="ECO:0000256" key="7">
    <source>
        <dbReference type="SAM" id="Phobius"/>
    </source>
</evidence>
<protein>
    <recommendedName>
        <fullName evidence="8">Heme-copper oxidase subunit III family profile domain-containing protein</fullName>
    </recommendedName>
</protein>
<evidence type="ECO:0000313" key="9">
    <source>
        <dbReference type="EMBL" id="OGL39862.1"/>
    </source>
</evidence>
<dbReference type="EMBL" id="MGDB01000111">
    <property type="protein sequence ID" value="OGL39862.1"/>
    <property type="molecule type" value="Genomic_DNA"/>
</dbReference>
<dbReference type="PROSITE" id="PS50253">
    <property type="entry name" value="COX3"/>
    <property type="match status" value="1"/>
</dbReference>
<accession>A0A1F7REA6</accession>
<evidence type="ECO:0000313" key="10">
    <source>
        <dbReference type="Proteomes" id="UP000178526"/>
    </source>
</evidence>
<proteinExistence type="inferred from homology"/>
<dbReference type="InterPro" id="IPR024791">
    <property type="entry name" value="Cyt_c/ubiquinol_Oxase_su3"/>
</dbReference>
<organism evidence="9 10">
    <name type="scientific">Candidatus Schekmanbacteria bacterium GWA2_38_11</name>
    <dbReference type="NCBI Taxonomy" id="1817876"/>
    <lineage>
        <taxon>Bacteria</taxon>
        <taxon>Candidatus Schekmaniibacteriota</taxon>
    </lineage>
</organism>
<evidence type="ECO:0000256" key="2">
    <source>
        <dbReference type="ARBA" id="ARBA00010581"/>
    </source>
</evidence>
<feature type="transmembrane region" description="Helical" evidence="7">
    <location>
        <begin position="239"/>
        <end position="259"/>
    </location>
</feature>
<feature type="transmembrane region" description="Helical" evidence="7">
    <location>
        <begin position="137"/>
        <end position="169"/>
    </location>
</feature>
<feature type="transmembrane region" description="Helical" evidence="7">
    <location>
        <begin position="60"/>
        <end position="81"/>
    </location>
</feature>
<dbReference type="InterPro" id="IPR035973">
    <property type="entry name" value="Cyt_c_oxidase_su3-like_sf"/>
</dbReference>
<dbReference type="GO" id="GO:0019646">
    <property type="term" value="P:aerobic electron transport chain"/>
    <property type="evidence" value="ECO:0007669"/>
    <property type="project" value="InterPro"/>
</dbReference>
<dbReference type="InterPro" id="IPR013833">
    <property type="entry name" value="Cyt_c_oxidase_su3_a-hlx"/>
</dbReference>
<gene>
    <name evidence="9" type="ORF">A2042_03475</name>
</gene>
<evidence type="ECO:0000256" key="1">
    <source>
        <dbReference type="ARBA" id="ARBA00004141"/>
    </source>
</evidence>
<feature type="transmembrane region" description="Helical" evidence="7">
    <location>
        <begin position="20"/>
        <end position="40"/>
    </location>
</feature>
<evidence type="ECO:0000256" key="3">
    <source>
        <dbReference type="ARBA" id="ARBA00022692"/>
    </source>
</evidence>
<dbReference type="Pfam" id="PF00510">
    <property type="entry name" value="COX3"/>
    <property type="match status" value="1"/>
</dbReference>
<keyword evidence="3 6" id="KW-0812">Transmembrane</keyword>
<dbReference type="GO" id="GO:0005886">
    <property type="term" value="C:plasma membrane"/>
    <property type="evidence" value="ECO:0007669"/>
    <property type="project" value="UniProtKB-SubCell"/>
</dbReference>
<keyword evidence="4 7" id="KW-1133">Transmembrane helix</keyword>
<dbReference type="PANTHER" id="PTHR11403:SF6">
    <property type="entry name" value="NITRIC OXIDE REDUCTASE SUBUNIT E"/>
    <property type="match status" value="1"/>
</dbReference>
<sequence>MNQTVTIAVEKHRDYIGSKIGMWLFLFTEILLFGGMFLIYSVYRSVHPYDFHNAARELSLIIGTINTLVLLTSSLTMALSISAIQKGNKKLSIIFLILTIILGIIFLVNKYFEWDAKFQHGIYPDSPGLLKRKEGEILFYGLYFVMTGLHGLHVFAGVILLSIMLIAVIKKPYTEFSLRSPHLELFRGSRLAAYDKNRREFWKSELIDDYVKEIIVTFKYILTKEKVNKADFVQLENSGLYWHLVDIIWIFLFPLFYLIT</sequence>
<evidence type="ECO:0000259" key="8">
    <source>
        <dbReference type="PROSITE" id="PS50253"/>
    </source>
</evidence>
<dbReference type="SUPFAM" id="SSF81452">
    <property type="entry name" value="Cytochrome c oxidase subunit III-like"/>
    <property type="match status" value="2"/>
</dbReference>
<keyword evidence="5 7" id="KW-0472">Membrane</keyword>
<dbReference type="Proteomes" id="UP000178526">
    <property type="component" value="Unassembled WGS sequence"/>
</dbReference>
<dbReference type="PANTHER" id="PTHR11403">
    <property type="entry name" value="CYTOCHROME C OXIDASE SUBUNIT III"/>
    <property type="match status" value="1"/>
</dbReference>
<dbReference type="AlphaFoldDB" id="A0A1F7REA6"/>
<dbReference type="InterPro" id="IPR000298">
    <property type="entry name" value="Cyt_c_oxidase-like_su3"/>
</dbReference>
<reference evidence="9 10" key="1">
    <citation type="journal article" date="2016" name="Nat. Commun.">
        <title>Thousands of microbial genomes shed light on interconnected biogeochemical processes in an aquifer system.</title>
        <authorList>
            <person name="Anantharaman K."/>
            <person name="Brown C.T."/>
            <person name="Hug L.A."/>
            <person name="Sharon I."/>
            <person name="Castelle C.J."/>
            <person name="Probst A.J."/>
            <person name="Thomas B.C."/>
            <person name="Singh A."/>
            <person name="Wilkins M.J."/>
            <person name="Karaoz U."/>
            <person name="Brodie E.L."/>
            <person name="Williams K.H."/>
            <person name="Hubbard S.S."/>
            <person name="Banfield J.F."/>
        </authorList>
    </citation>
    <scope>NUCLEOTIDE SEQUENCE [LARGE SCALE GENOMIC DNA]</scope>
</reference>
<feature type="transmembrane region" description="Helical" evidence="7">
    <location>
        <begin position="93"/>
        <end position="112"/>
    </location>
</feature>
<evidence type="ECO:0000256" key="6">
    <source>
        <dbReference type="RuleBase" id="RU003376"/>
    </source>
</evidence>
<evidence type="ECO:0000256" key="4">
    <source>
        <dbReference type="ARBA" id="ARBA00022989"/>
    </source>
</evidence>
<feature type="domain" description="Heme-copper oxidase subunit III family profile" evidence="8">
    <location>
        <begin position="1"/>
        <end position="260"/>
    </location>
</feature>